<evidence type="ECO:0000256" key="3">
    <source>
        <dbReference type="ARBA" id="ARBA00022490"/>
    </source>
</evidence>
<dbReference type="GO" id="GO:0008652">
    <property type="term" value="P:amino acid biosynthetic process"/>
    <property type="evidence" value="ECO:0007669"/>
    <property type="project" value="UniProtKB-KW"/>
</dbReference>
<dbReference type="AlphaFoldDB" id="A0A7C5AL79"/>
<comment type="function">
    <text evidence="8">Catalyzes the transfer of the enolpyruvyl moiety of phosphoenolpyruvate (PEP) to the 5-hydroxyl of shikimate-3-phosphate (S3P) to produce enolpyruvyl shikimate-3-phosphate and inorganic phosphate.</text>
</comment>
<gene>
    <name evidence="8 10" type="primary">aroA</name>
    <name evidence="10" type="ORF">ENW48_04250</name>
</gene>
<dbReference type="PANTHER" id="PTHR21090">
    <property type="entry name" value="AROM/DEHYDROQUINATE SYNTHASE"/>
    <property type="match status" value="1"/>
</dbReference>
<evidence type="ECO:0000256" key="2">
    <source>
        <dbReference type="ARBA" id="ARBA00009948"/>
    </source>
</evidence>
<feature type="binding site" evidence="8">
    <location>
        <position position="169"/>
    </location>
    <ligand>
        <name>3-phosphoshikimate</name>
        <dbReference type="ChEBI" id="CHEBI:145989"/>
    </ligand>
</feature>
<evidence type="ECO:0000256" key="1">
    <source>
        <dbReference type="ARBA" id="ARBA00004811"/>
    </source>
</evidence>
<feature type="active site" description="Proton acceptor" evidence="8">
    <location>
        <position position="310"/>
    </location>
</feature>
<dbReference type="EMBL" id="DTKJ01000029">
    <property type="protein sequence ID" value="HGZ11411.1"/>
    <property type="molecule type" value="Genomic_DNA"/>
</dbReference>
<dbReference type="InterPro" id="IPR023193">
    <property type="entry name" value="EPSP_synthase_CS"/>
</dbReference>
<dbReference type="PROSITE" id="PS00104">
    <property type="entry name" value="EPSP_SYNTHASE_1"/>
    <property type="match status" value="1"/>
</dbReference>
<comment type="caution">
    <text evidence="10">The sequence shown here is derived from an EMBL/GenBank/DDBJ whole genome shotgun (WGS) entry which is preliminary data.</text>
</comment>
<evidence type="ECO:0000256" key="6">
    <source>
        <dbReference type="ARBA" id="ARBA00023141"/>
    </source>
</evidence>
<feature type="binding site" evidence="8">
    <location>
        <position position="407"/>
    </location>
    <ligand>
        <name>phosphoenolpyruvate</name>
        <dbReference type="ChEBI" id="CHEBI:58702"/>
    </ligand>
</feature>
<dbReference type="GO" id="GO:0005737">
    <property type="term" value="C:cytoplasm"/>
    <property type="evidence" value="ECO:0007669"/>
    <property type="project" value="UniProtKB-SubCell"/>
</dbReference>
<evidence type="ECO:0000256" key="8">
    <source>
        <dbReference type="HAMAP-Rule" id="MF_00210"/>
    </source>
</evidence>
<feature type="binding site" evidence="8">
    <location>
        <position position="121"/>
    </location>
    <ligand>
        <name>phosphoenolpyruvate</name>
        <dbReference type="ChEBI" id="CHEBI:58702"/>
    </ligand>
</feature>
<comment type="caution">
    <text evidence="8">Lacks conserved residue(s) required for the propagation of feature annotation.</text>
</comment>
<comment type="subcellular location">
    <subcellularLocation>
        <location evidence="8">Cytoplasm</location>
    </subcellularLocation>
</comment>
<keyword evidence="3 8" id="KW-0963">Cytoplasm</keyword>
<feature type="binding site" evidence="8">
    <location>
        <position position="27"/>
    </location>
    <ligand>
        <name>3-phosphoshikimate</name>
        <dbReference type="ChEBI" id="CHEBI:145989"/>
    </ligand>
</feature>
<evidence type="ECO:0000259" key="9">
    <source>
        <dbReference type="Pfam" id="PF00275"/>
    </source>
</evidence>
<dbReference type="GO" id="GO:0009423">
    <property type="term" value="P:chorismate biosynthetic process"/>
    <property type="evidence" value="ECO:0007669"/>
    <property type="project" value="UniProtKB-UniRule"/>
</dbReference>
<dbReference type="PROSITE" id="PS00885">
    <property type="entry name" value="EPSP_SYNTHASE_2"/>
    <property type="match status" value="1"/>
</dbReference>
<comment type="similarity">
    <text evidence="2 8">Belongs to the EPSP synthase family.</text>
</comment>
<feature type="binding site" evidence="8">
    <location>
        <position position="310"/>
    </location>
    <ligand>
        <name>3-phosphoshikimate</name>
        <dbReference type="ChEBI" id="CHEBI:145989"/>
    </ligand>
</feature>
<dbReference type="InterPro" id="IPR036968">
    <property type="entry name" value="Enolpyruvate_Tfrase_sf"/>
</dbReference>
<proteinExistence type="inferred from homology"/>
<dbReference type="Gene3D" id="3.65.10.10">
    <property type="entry name" value="Enolpyruvate transferase domain"/>
    <property type="match status" value="2"/>
</dbReference>
<dbReference type="PANTHER" id="PTHR21090:SF5">
    <property type="entry name" value="PENTAFUNCTIONAL AROM POLYPEPTIDE"/>
    <property type="match status" value="1"/>
</dbReference>
<feature type="binding site" evidence="8">
    <location>
        <position position="195"/>
    </location>
    <ligand>
        <name>3-phosphoshikimate</name>
        <dbReference type="ChEBI" id="CHEBI:145989"/>
    </ligand>
</feature>
<dbReference type="EC" id="2.5.1.19" evidence="8"/>
<feature type="domain" description="Enolpyruvate transferase" evidence="9">
    <location>
        <begin position="7"/>
        <end position="414"/>
    </location>
</feature>
<dbReference type="UniPathway" id="UPA00053">
    <property type="reaction ID" value="UER00089"/>
</dbReference>
<evidence type="ECO:0000256" key="5">
    <source>
        <dbReference type="ARBA" id="ARBA00022679"/>
    </source>
</evidence>
<dbReference type="InterPro" id="IPR006264">
    <property type="entry name" value="EPSP_synthase"/>
</dbReference>
<organism evidence="10">
    <name type="scientific">Desulfobacca acetoxidans</name>
    <dbReference type="NCBI Taxonomy" id="60893"/>
    <lineage>
        <taxon>Bacteria</taxon>
        <taxon>Pseudomonadati</taxon>
        <taxon>Thermodesulfobacteriota</taxon>
        <taxon>Desulfobaccia</taxon>
        <taxon>Desulfobaccales</taxon>
        <taxon>Desulfobaccaceae</taxon>
        <taxon>Desulfobacca</taxon>
    </lineage>
</organism>
<accession>A0A7C5AL79</accession>
<evidence type="ECO:0000256" key="7">
    <source>
        <dbReference type="ARBA" id="ARBA00044633"/>
    </source>
</evidence>
<reference evidence="10" key="1">
    <citation type="journal article" date="2020" name="mSystems">
        <title>Genome- and Community-Level Interaction Insights into Carbon Utilization and Element Cycling Functions of Hydrothermarchaeota in Hydrothermal Sediment.</title>
        <authorList>
            <person name="Zhou Z."/>
            <person name="Liu Y."/>
            <person name="Xu W."/>
            <person name="Pan J."/>
            <person name="Luo Z.H."/>
            <person name="Li M."/>
        </authorList>
    </citation>
    <scope>NUCLEOTIDE SEQUENCE [LARGE SCALE GENOMIC DNA]</scope>
    <source>
        <strain evidence="10">SpSt-853</strain>
    </source>
</reference>
<dbReference type="InterPro" id="IPR001986">
    <property type="entry name" value="Enolpyruvate_Tfrase_dom"/>
</dbReference>
<comment type="catalytic activity">
    <reaction evidence="7">
        <text>3-phosphoshikimate + phosphoenolpyruvate = 5-O-(1-carboxyvinyl)-3-phosphoshikimate + phosphate</text>
        <dbReference type="Rhea" id="RHEA:21256"/>
        <dbReference type="ChEBI" id="CHEBI:43474"/>
        <dbReference type="ChEBI" id="CHEBI:57701"/>
        <dbReference type="ChEBI" id="CHEBI:58702"/>
        <dbReference type="ChEBI" id="CHEBI:145989"/>
        <dbReference type="EC" id="2.5.1.19"/>
    </reaction>
    <physiologicalReaction direction="left-to-right" evidence="7">
        <dbReference type="Rhea" id="RHEA:21257"/>
    </physiologicalReaction>
</comment>
<feature type="binding site" evidence="8">
    <location>
        <position position="167"/>
    </location>
    <ligand>
        <name>3-phosphoshikimate</name>
        <dbReference type="ChEBI" id="CHEBI:145989"/>
    </ligand>
</feature>
<dbReference type="HAMAP" id="MF_00210">
    <property type="entry name" value="EPSP_synth"/>
    <property type="match status" value="1"/>
</dbReference>
<dbReference type="GO" id="GO:0009073">
    <property type="term" value="P:aromatic amino acid family biosynthetic process"/>
    <property type="evidence" value="ECO:0007669"/>
    <property type="project" value="UniProtKB-KW"/>
</dbReference>
<dbReference type="PIRSF" id="PIRSF000505">
    <property type="entry name" value="EPSPS"/>
    <property type="match status" value="1"/>
</dbReference>
<evidence type="ECO:0000313" key="10">
    <source>
        <dbReference type="EMBL" id="HGZ11411.1"/>
    </source>
</evidence>
<dbReference type="CDD" id="cd01556">
    <property type="entry name" value="EPSP_synthase"/>
    <property type="match status" value="1"/>
</dbReference>
<protein>
    <recommendedName>
        <fullName evidence="8">3-phosphoshikimate 1-carboxyvinyltransferase</fullName>
        <ecNumber evidence="8">2.5.1.19</ecNumber>
    </recommendedName>
    <alternativeName>
        <fullName evidence="8">5-enolpyruvylshikimate-3-phosphate synthase</fullName>
        <shortName evidence="8">EPSP synthase</shortName>
        <shortName evidence="8">EPSPS</shortName>
    </alternativeName>
</protein>
<keyword evidence="4 8" id="KW-0028">Amino-acid biosynthesis</keyword>
<comment type="pathway">
    <text evidence="1 8">Metabolic intermediate biosynthesis; chorismate biosynthesis; chorismate from D-erythrose 4-phosphate and phosphoenolpyruvate: step 6/7.</text>
</comment>
<feature type="binding site" evidence="8">
    <location>
        <position position="22"/>
    </location>
    <ligand>
        <name>3-phosphoshikimate</name>
        <dbReference type="ChEBI" id="CHEBI:145989"/>
    </ligand>
</feature>
<dbReference type="SUPFAM" id="SSF55205">
    <property type="entry name" value="EPT/RTPC-like"/>
    <property type="match status" value="1"/>
</dbReference>
<keyword evidence="6 8" id="KW-0057">Aromatic amino acid biosynthesis</keyword>
<keyword evidence="5 8" id="KW-0808">Transferase</keyword>
<feature type="binding site" evidence="8">
    <location>
        <position position="382"/>
    </location>
    <ligand>
        <name>phosphoenolpyruvate</name>
        <dbReference type="ChEBI" id="CHEBI:58702"/>
    </ligand>
</feature>
<sequence>MNKRPIQPVGQVEATLNLPGSKSFTHRALIAGALAEGESLLTNALKAEDTELTAKALALMGAEVEWQEHTVRVRGTGGRLKPVSQSIFLGNSGTSMRFLTAVAALGQGTYRLTGTPRLCQRPMGELLEALRRLGASVSSEKGNDCPPIIVRGSGLRGGQASLSGATSSQYISALLLVAPLTTQGLELVVTKELVSRPYVDITLSVLAAFGITCHRENYHRFMVPGGQHYQSRHYDIEADASSASYFWAAAALTGGRVTIANLDLDSVQGDLDFLAVLGRMGCRLQASPAGITVEGRPLKGIDMDMSTMPDLVPTLAVLAAFAEGDTVISSVAHLRHKESNRLAAVATELQKMGIKAEETPDGLHIVGGTPHGAEIDTYQDHRIAMSFAVAGLKTPGVIIREPECVAKSFPEFWNYFDRLYHK</sequence>
<dbReference type="GO" id="GO:0003866">
    <property type="term" value="F:3-phosphoshikimate 1-carboxyvinyltransferase activity"/>
    <property type="evidence" value="ECO:0007669"/>
    <property type="project" value="UniProtKB-UniRule"/>
</dbReference>
<feature type="binding site" evidence="8">
    <location>
        <position position="169"/>
    </location>
    <ligand>
        <name>phosphoenolpyruvate</name>
        <dbReference type="ChEBI" id="CHEBI:58702"/>
    </ligand>
</feature>
<evidence type="ECO:0000256" key="4">
    <source>
        <dbReference type="ARBA" id="ARBA00022605"/>
    </source>
</evidence>
<dbReference type="Pfam" id="PF00275">
    <property type="entry name" value="EPSP_synthase"/>
    <property type="match status" value="1"/>
</dbReference>
<feature type="binding site" evidence="8">
    <location>
        <position position="22"/>
    </location>
    <ligand>
        <name>phosphoenolpyruvate</name>
        <dbReference type="ChEBI" id="CHEBI:58702"/>
    </ligand>
</feature>
<feature type="binding site" evidence="8">
    <location>
        <position position="23"/>
    </location>
    <ligand>
        <name>3-phosphoshikimate</name>
        <dbReference type="ChEBI" id="CHEBI:145989"/>
    </ligand>
</feature>
<dbReference type="NCBIfam" id="TIGR01356">
    <property type="entry name" value="aroA"/>
    <property type="match status" value="1"/>
</dbReference>
<dbReference type="FunFam" id="3.65.10.10:FF:000012">
    <property type="entry name" value="Pentafunctional AROM polypeptide"/>
    <property type="match status" value="1"/>
</dbReference>
<comment type="subunit">
    <text evidence="8">Monomer.</text>
</comment>
<name>A0A7C5AL79_9BACT</name>
<feature type="binding site" evidence="8">
    <location>
        <position position="93"/>
    </location>
    <ligand>
        <name>phosphoenolpyruvate</name>
        <dbReference type="ChEBI" id="CHEBI:58702"/>
    </ligand>
</feature>
<feature type="binding site" evidence="8">
    <location>
        <position position="341"/>
    </location>
    <ligand>
        <name>phosphoenolpyruvate</name>
        <dbReference type="ChEBI" id="CHEBI:58702"/>
    </ligand>
</feature>
<feature type="binding site" evidence="8">
    <location>
        <position position="337"/>
    </location>
    <ligand>
        <name>3-phosphoshikimate</name>
        <dbReference type="ChEBI" id="CHEBI:145989"/>
    </ligand>
</feature>
<dbReference type="InterPro" id="IPR013792">
    <property type="entry name" value="RNA3'P_cycl/enolpyr_Trfase_a/b"/>
</dbReference>
<feature type="binding site" evidence="8">
    <location>
        <position position="168"/>
    </location>
    <ligand>
        <name>3-phosphoshikimate</name>
        <dbReference type="ChEBI" id="CHEBI:145989"/>
    </ligand>
</feature>